<dbReference type="RefSeq" id="WP_212219029.1">
    <property type="nucleotide sequence ID" value="NZ_JAGUCO010000027.1"/>
</dbReference>
<comment type="caution">
    <text evidence="1">The sequence shown here is derived from an EMBL/GenBank/DDBJ whole genome shotgun (WGS) entry which is preliminary data.</text>
</comment>
<evidence type="ECO:0000313" key="1">
    <source>
        <dbReference type="EMBL" id="MBS2100689.1"/>
    </source>
</evidence>
<dbReference type="EMBL" id="JAGUCO010000027">
    <property type="protein sequence ID" value="MBS2100689.1"/>
    <property type="molecule type" value="Genomic_DNA"/>
</dbReference>
<keyword evidence="2" id="KW-1185">Reference proteome</keyword>
<sequence length="175" mass="19991">MTDYLFYDEATKTEIIATYTKGGKLKKVTTKKGVLQLDGLEYFIPCSEDKIDTQFLKIIVVSPDEFFKHAQKVWFEFYTYDTGLDYLFGAKDGNALKAIGKQLTKLTGSTETALDAFKYITKHWNQLDPFYRNNKDLTFINSQLNKILNLLKNGKQTGTAAQSHTADDLRRGFQS</sequence>
<dbReference type="Proteomes" id="UP000708576">
    <property type="component" value="Unassembled WGS sequence"/>
</dbReference>
<accession>A0ABS5K1Y7</accession>
<evidence type="ECO:0000313" key="2">
    <source>
        <dbReference type="Proteomes" id="UP000708576"/>
    </source>
</evidence>
<evidence type="ECO:0008006" key="3">
    <source>
        <dbReference type="Google" id="ProtNLM"/>
    </source>
</evidence>
<protein>
    <recommendedName>
        <fullName evidence="3">DUF4369 domain-containing protein</fullName>
    </recommendedName>
</protein>
<organism evidence="1 2">
    <name type="scientific">Carboxylicivirga linearis</name>
    <dbReference type="NCBI Taxonomy" id="1628157"/>
    <lineage>
        <taxon>Bacteria</taxon>
        <taxon>Pseudomonadati</taxon>
        <taxon>Bacteroidota</taxon>
        <taxon>Bacteroidia</taxon>
        <taxon>Marinilabiliales</taxon>
        <taxon>Marinilabiliaceae</taxon>
        <taxon>Carboxylicivirga</taxon>
    </lineage>
</organism>
<reference evidence="1 2" key="1">
    <citation type="journal article" date="2015" name="Int. J. Syst. Evol. Microbiol.">
        <title>Carboxylicivirga linearis sp. nov., isolated from a sea cucumber culture pond.</title>
        <authorList>
            <person name="Wang F.Q."/>
            <person name="Zhou Y.X."/>
            <person name="Lin X.Z."/>
            <person name="Chen G.J."/>
            <person name="Du Z.J."/>
        </authorList>
    </citation>
    <scope>NUCLEOTIDE SEQUENCE [LARGE SCALE GENOMIC DNA]</scope>
    <source>
        <strain evidence="1 2">FB218</strain>
    </source>
</reference>
<name>A0ABS5K1Y7_9BACT</name>
<proteinExistence type="predicted"/>
<gene>
    <name evidence="1" type="ORF">KEM10_20550</name>
</gene>